<proteinExistence type="predicted"/>
<dbReference type="KEGG" id="cyc:PCC7424_1822"/>
<dbReference type="STRING" id="65393.PCC7424_1822"/>
<reference evidence="2" key="1">
    <citation type="journal article" date="2011" name="MBio">
        <title>Novel metabolic attributes of the genus Cyanothece, comprising a group of unicellular nitrogen-fixing Cyanobacteria.</title>
        <authorList>
            <person name="Bandyopadhyay A."/>
            <person name="Elvitigala T."/>
            <person name="Welsh E."/>
            <person name="Stockel J."/>
            <person name="Liberton M."/>
            <person name="Min H."/>
            <person name="Sherman L.A."/>
            <person name="Pakrasi H.B."/>
        </authorList>
    </citation>
    <scope>NUCLEOTIDE SEQUENCE [LARGE SCALE GENOMIC DNA]</scope>
    <source>
        <strain evidence="2">PCC 7424</strain>
    </source>
</reference>
<sequence>MKMNDEKIALILEINLLDNGMDFILKGIDELFDEDHMLRGYSTATDITISSYKYGILHLFSGFLLLLKERLYRHLPELIFKGNIADVKNKLASNKNQNKTLNTVDLDEALKEVIQR</sequence>
<accession>B7KCE9</accession>
<protein>
    <submittedName>
        <fullName evidence="1">Uncharacterized protein</fullName>
    </submittedName>
</protein>
<organism evidence="1 2">
    <name type="scientific">Gloeothece citriformis (strain PCC 7424)</name>
    <name type="common">Cyanothece sp. (strain PCC 7424)</name>
    <dbReference type="NCBI Taxonomy" id="65393"/>
    <lineage>
        <taxon>Bacteria</taxon>
        <taxon>Bacillati</taxon>
        <taxon>Cyanobacteriota</taxon>
        <taxon>Cyanophyceae</taxon>
        <taxon>Oscillatoriophycideae</taxon>
        <taxon>Chroococcales</taxon>
        <taxon>Aphanothecaceae</taxon>
        <taxon>Gloeothece</taxon>
        <taxon>Gloeothece citriformis</taxon>
    </lineage>
</organism>
<gene>
    <name evidence="1" type="ordered locus">PCC7424_1822</name>
</gene>
<dbReference type="Proteomes" id="UP000002384">
    <property type="component" value="Chromosome"/>
</dbReference>
<evidence type="ECO:0000313" key="1">
    <source>
        <dbReference type="EMBL" id="ACK70254.1"/>
    </source>
</evidence>
<evidence type="ECO:0000313" key="2">
    <source>
        <dbReference type="Proteomes" id="UP000002384"/>
    </source>
</evidence>
<name>B7KCE9_GLOC7</name>
<dbReference type="EMBL" id="CP001291">
    <property type="protein sequence ID" value="ACK70254.1"/>
    <property type="molecule type" value="Genomic_DNA"/>
</dbReference>
<dbReference type="AlphaFoldDB" id="B7KCE9"/>
<dbReference type="HOGENOM" id="CLU_2092753_0_0_3"/>
<keyword evidence="2" id="KW-1185">Reference proteome</keyword>